<evidence type="ECO:0000256" key="1">
    <source>
        <dbReference type="ARBA" id="ARBA00022630"/>
    </source>
</evidence>
<evidence type="ECO:0000259" key="5">
    <source>
        <dbReference type="Pfam" id="PF01494"/>
    </source>
</evidence>
<dbReference type="Pfam" id="PF01494">
    <property type="entry name" value="FAD_binding_3"/>
    <property type="match status" value="1"/>
</dbReference>
<dbReference type="InterPro" id="IPR036188">
    <property type="entry name" value="FAD/NAD-bd_sf"/>
</dbReference>
<dbReference type="RefSeq" id="XP_025547697.1">
    <property type="nucleotide sequence ID" value="XM_025691162.1"/>
</dbReference>
<evidence type="ECO:0000256" key="3">
    <source>
        <dbReference type="ARBA" id="ARBA00023002"/>
    </source>
</evidence>
<dbReference type="PANTHER" id="PTHR46972">
    <property type="entry name" value="MONOOXYGENASE ASQM-RELATED"/>
    <property type="match status" value="1"/>
</dbReference>
<feature type="non-terminal residue" evidence="6">
    <location>
        <position position="1"/>
    </location>
</feature>
<gene>
    <name evidence="6" type="ORF">BO97DRAFT_306054</name>
</gene>
<dbReference type="Proteomes" id="UP000248961">
    <property type="component" value="Unassembled WGS sequence"/>
</dbReference>
<dbReference type="GO" id="GO:0071949">
    <property type="term" value="F:FAD binding"/>
    <property type="evidence" value="ECO:0007669"/>
    <property type="project" value="InterPro"/>
</dbReference>
<evidence type="ECO:0000256" key="4">
    <source>
        <dbReference type="ARBA" id="ARBA00023033"/>
    </source>
</evidence>
<dbReference type="EMBL" id="KZ824312">
    <property type="protein sequence ID" value="RAL08543.1"/>
    <property type="molecule type" value="Genomic_DNA"/>
</dbReference>
<proteinExistence type="predicted"/>
<feature type="non-terminal residue" evidence="6">
    <location>
        <position position="378"/>
    </location>
</feature>
<dbReference type="Gene3D" id="3.50.50.60">
    <property type="entry name" value="FAD/NAD(P)-binding domain"/>
    <property type="match status" value="2"/>
</dbReference>
<reference evidence="6 7" key="1">
    <citation type="submission" date="2018-02" db="EMBL/GenBank/DDBJ databases">
        <title>The genomes of Aspergillus section Nigri reveals drivers in fungal speciation.</title>
        <authorList>
            <consortium name="DOE Joint Genome Institute"/>
            <person name="Vesth T.C."/>
            <person name="Nybo J."/>
            <person name="Theobald S."/>
            <person name="Brandl J."/>
            <person name="Frisvad J.C."/>
            <person name="Nielsen K.F."/>
            <person name="Lyhne E.K."/>
            <person name="Kogle M.E."/>
            <person name="Kuo A."/>
            <person name="Riley R."/>
            <person name="Clum A."/>
            <person name="Nolan M."/>
            <person name="Lipzen A."/>
            <person name="Salamov A."/>
            <person name="Henrissat B."/>
            <person name="Wiebenga A."/>
            <person name="De vries R.P."/>
            <person name="Grigoriev I.V."/>
            <person name="Mortensen U.H."/>
            <person name="Andersen M.R."/>
            <person name="Baker S.E."/>
        </authorList>
    </citation>
    <scope>NUCLEOTIDE SEQUENCE [LARGE SCALE GENOMIC DNA]</scope>
    <source>
        <strain evidence="6 7">CBS 101889</strain>
    </source>
</reference>
<keyword evidence="2" id="KW-0274">FAD</keyword>
<evidence type="ECO:0000313" key="7">
    <source>
        <dbReference type="Proteomes" id="UP000248961"/>
    </source>
</evidence>
<keyword evidence="3" id="KW-0560">Oxidoreductase</keyword>
<keyword evidence="4" id="KW-0503">Monooxygenase</keyword>
<keyword evidence="7" id="KW-1185">Reference proteome</keyword>
<dbReference type="GeneID" id="37195451"/>
<dbReference type="STRING" id="1450537.A0A395HM96"/>
<dbReference type="PANTHER" id="PTHR46972:SF1">
    <property type="entry name" value="FAD DEPENDENT OXIDOREDUCTASE DOMAIN-CONTAINING PROTEIN"/>
    <property type="match status" value="1"/>
</dbReference>
<dbReference type="AlphaFoldDB" id="A0A395HM96"/>
<dbReference type="OrthoDB" id="655030at2759"/>
<dbReference type="GO" id="GO:0004497">
    <property type="term" value="F:monooxygenase activity"/>
    <property type="evidence" value="ECO:0007669"/>
    <property type="project" value="UniProtKB-KW"/>
</dbReference>
<evidence type="ECO:0000256" key="2">
    <source>
        <dbReference type="ARBA" id="ARBA00022827"/>
    </source>
</evidence>
<dbReference type="InterPro" id="IPR002938">
    <property type="entry name" value="FAD-bd"/>
</dbReference>
<dbReference type="SUPFAM" id="SSF51905">
    <property type="entry name" value="FAD/NAD(P)-binding domain"/>
    <property type="match status" value="1"/>
</dbReference>
<organism evidence="6 7">
    <name type="scientific">Aspergillus homomorphus (strain CBS 101889)</name>
    <dbReference type="NCBI Taxonomy" id="1450537"/>
    <lineage>
        <taxon>Eukaryota</taxon>
        <taxon>Fungi</taxon>
        <taxon>Dikarya</taxon>
        <taxon>Ascomycota</taxon>
        <taxon>Pezizomycotina</taxon>
        <taxon>Eurotiomycetes</taxon>
        <taxon>Eurotiomycetidae</taxon>
        <taxon>Eurotiales</taxon>
        <taxon>Aspergillaceae</taxon>
        <taxon>Aspergillus</taxon>
        <taxon>Aspergillus subgen. Circumdati</taxon>
    </lineage>
</organism>
<sequence length="378" mass="41952">IAIIGGGPSGLLFARLLEVNGITDYVVYERDESAVLGPWQQGGTLDLRPSSGQLALRRAGLFDRFSNEFARWNASCFHVLYPNGTTAVRFDQERDAPEIDRLQLRQLLLESIPAHKIRWGHAVKAVERRADESQEGDDNGLIISGKQLIPLLQITSAKPVYSGKMFIEGRLSQDNPSYATAKELVGPGSMFAAGQHKKIAVQQVADGSYRAYFGLTVPESFYHHRESNGSGDDSPINRTEELRKLLLSDAYFARWAPQLRKFVENAEGPFRAWPLYRMEPEKLHWSGKPPGVTLLGDAAHVSTPFVGEGVNCSMYDAVVLADSIFKHCGEGAHLDVSNGEGINRARVEYEENMLARGRDLIERSTAMEEILFAYNAVD</sequence>
<keyword evidence="1" id="KW-0285">Flavoprotein</keyword>
<protein>
    <submittedName>
        <fullName evidence="6">FAD/NAD(P)-binding domain-containing protein</fullName>
    </submittedName>
</protein>
<feature type="domain" description="FAD-binding" evidence="5">
    <location>
        <begin position="292"/>
        <end position="328"/>
    </location>
</feature>
<accession>A0A395HM96</accession>
<name>A0A395HM96_ASPHC</name>
<dbReference type="VEuPathDB" id="FungiDB:BO97DRAFT_306054"/>
<evidence type="ECO:0000313" key="6">
    <source>
        <dbReference type="EMBL" id="RAL08543.1"/>
    </source>
</evidence>